<dbReference type="Proteomes" id="UP000218257">
    <property type="component" value="Chromosome"/>
</dbReference>
<dbReference type="GO" id="GO:0003700">
    <property type="term" value="F:DNA-binding transcription factor activity"/>
    <property type="evidence" value="ECO:0007669"/>
    <property type="project" value="InterPro"/>
</dbReference>
<dbReference type="EMBL" id="JGYD01000001">
    <property type="protein sequence ID" value="KSV18918.1"/>
    <property type="molecule type" value="Genomic_DNA"/>
</dbReference>
<feature type="coiled-coil region" evidence="2">
    <location>
        <begin position="75"/>
        <end position="112"/>
    </location>
</feature>
<evidence type="ECO:0000313" key="7">
    <source>
        <dbReference type="Proteomes" id="UP000053577"/>
    </source>
</evidence>
<dbReference type="SUPFAM" id="SSF46955">
    <property type="entry name" value="Putative DNA-binding domain"/>
    <property type="match status" value="1"/>
</dbReference>
<dbReference type="CDD" id="cd00592">
    <property type="entry name" value="HTH_MerR-like"/>
    <property type="match status" value="1"/>
</dbReference>
<feature type="domain" description="HTH merR-type" evidence="3">
    <location>
        <begin position="6"/>
        <end position="75"/>
    </location>
</feature>
<dbReference type="Proteomes" id="UP000053577">
    <property type="component" value="Unassembled WGS sequence"/>
</dbReference>
<dbReference type="PRINTS" id="PR00040">
    <property type="entry name" value="HTHMERR"/>
</dbReference>
<dbReference type="PROSITE" id="PS50937">
    <property type="entry name" value="HTH_MERR_2"/>
    <property type="match status" value="1"/>
</dbReference>
<organism evidence="5 7">
    <name type="scientific">Dehalococcoides mccartyi</name>
    <dbReference type="NCBI Taxonomy" id="61435"/>
    <lineage>
        <taxon>Bacteria</taxon>
        <taxon>Bacillati</taxon>
        <taxon>Chloroflexota</taxon>
        <taxon>Dehalococcoidia</taxon>
        <taxon>Dehalococcoidales</taxon>
        <taxon>Dehalococcoidaceae</taxon>
        <taxon>Dehalococcoides</taxon>
    </lineage>
</organism>
<sequence>MEKEIAYQISEIAKQSGVSLRTIRFYQQKGLIVPSLRTSGGMSLYSQKDVNRVKLIRRLKDSGMSLNRILDILNADGEEDRKARAEHTLKVLKLEAENAASLIAELERQSRERKEIISMVSQCLNCNIEVCPQECPPRNHLIY</sequence>
<dbReference type="Pfam" id="PF13411">
    <property type="entry name" value="MerR_1"/>
    <property type="match status" value="1"/>
</dbReference>
<dbReference type="AlphaFoldDB" id="A0A0V8M578"/>
<dbReference type="Gene3D" id="1.10.1660.10">
    <property type="match status" value="1"/>
</dbReference>
<dbReference type="InterPro" id="IPR000551">
    <property type="entry name" value="MerR-type_HTH_dom"/>
</dbReference>
<evidence type="ECO:0000313" key="6">
    <source>
        <dbReference type="EMBL" id="WRO07224.1"/>
    </source>
</evidence>
<evidence type="ECO:0000256" key="1">
    <source>
        <dbReference type="ARBA" id="ARBA00023125"/>
    </source>
</evidence>
<name>A0A0V8M578_9CHLR</name>
<dbReference type="InterPro" id="IPR009061">
    <property type="entry name" value="DNA-bd_dom_put_sf"/>
</dbReference>
<dbReference type="InterPro" id="IPR047057">
    <property type="entry name" value="MerR_fam"/>
</dbReference>
<evidence type="ECO:0000256" key="2">
    <source>
        <dbReference type="SAM" id="Coils"/>
    </source>
</evidence>
<evidence type="ECO:0000313" key="5">
    <source>
        <dbReference type="EMBL" id="KSV18918.1"/>
    </source>
</evidence>
<keyword evidence="2" id="KW-0175">Coiled coil</keyword>
<dbReference type="SMART" id="SM00422">
    <property type="entry name" value="HTH_MERR"/>
    <property type="match status" value="1"/>
</dbReference>
<dbReference type="EMBL" id="CP141531">
    <property type="protein sequence ID" value="WRO07224.1"/>
    <property type="molecule type" value="Genomic_DNA"/>
</dbReference>
<dbReference type="Proteomes" id="UP001327986">
    <property type="component" value="Chromosome"/>
</dbReference>
<dbReference type="OrthoDB" id="9791488at2"/>
<reference evidence="5 7" key="1">
    <citation type="journal article" date="2015" name="Sci. Rep.">
        <title>A comparative genomics and reductive dehalogenase gene transcription study of two chloroethene-respiring bacteria, Dehalococcoides mccartyi strains MB and 11a.</title>
        <authorList>
            <person name="Low A."/>
            <person name="Shen Z."/>
            <person name="Cheng D."/>
            <person name="Rogers M.J."/>
            <person name="Lee P.K."/>
            <person name="He J."/>
        </authorList>
    </citation>
    <scope>NUCLEOTIDE SEQUENCE [LARGE SCALE GENOMIC DNA]</scope>
    <source>
        <strain evidence="5 7">MB</strain>
    </source>
</reference>
<accession>A0A0V8M578</accession>
<keyword evidence="1" id="KW-0238">DNA-binding</keyword>
<dbReference type="RefSeq" id="WP_058291918.1">
    <property type="nucleotide sequence ID" value="NZ_AP017649.1"/>
</dbReference>
<dbReference type="PROSITE" id="PS00552">
    <property type="entry name" value="HTH_MERR_1"/>
    <property type="match status" value="1"/>
</dbReference>
<reference evidence="4 8" key="2">
    <citation type="journal article" date="2017" name="Sci. Rep.">
        <title>Isolation and genomic characterization of a Dehalococcoides strain suggests genomic rearrangement during culture.</title>
        <authorList>
            <person name="Yohda M."/>
            <person name="Ikegami K."/>
            <person name="Aita Y."/>
            <person name="Kitajima M."/>
            <person name="Takechi A."/>
            <person name="Iwamoto M."/>
            <person name="Fukuda T."/>
            <person name="Tamura N."/>
            <person name="Shibasaki J."/>
            <person name="Koike S."/>
            <person name="Komatsu D."/>
            <person name="Miyagi S."/>
            <person name="Nishimura M."/>
            <person name="Uchino Y."/>
            <person name="Shiroma A."/>
            <person name="Shimoji M."/>
            <person name="Tamotsu H."/>
            <person name="Ashimine N."/>
            <person name="Shinzato M."/>
            <person name="Ohki S."/>
            <person name="Nakano K."/>
            <person name="Teruya K."/>
            <person name="Satou K."/>
            <person name="Hirano T."/>
            <person name="Yagi O."/>
        </authorList>
    </citation>
    <scope>NUCLEOTIDE SEQUENCE [LARGE SCALE GENOMIC DNA]</scope>
    <source>
        <strain evidence="4 8">UCH-ATV1</strain>
    </source>
</reference>
<evidence type="ECO:0000259" key="3">
    <source>
        <dbReference type="PROSITE" id="PS50937"/>
    </source>
</evidence>
<dbReference type="EMBL" id="AP017649">
    <property type="protein sequence ID" value="BAZ97985.1"/>
    <property type="molecule type" value="Genomic_DNA"/>
</dbReference>
<dbReference type="PANTHER" id="PTHR30204">
    <property type="entry name" value="REDOX-CYCLING DRUG-SENSING TRANSCRIPTIONAL ACTIVATOR SOXR"/>
    <property type="match status" value="1"/>
</dbReference>
<dbReference type="PATRIC" id="fig|61435.5.peg.13"/>
<protein>
    <submittedName>
        <fullName evidence="5">MerR family transcriptional regulator</fullName>
    </submittedName>
</protein>
<gene>
    <name evidence="5" type="ORF">DA01_00070</name>
    <name evidence="4" type="ORF">DEHALATV1_1357</name>
    <name evidence="6" type="ORF">VLL09_07520</name>
</gene>
<dbReference type="GO" id="GO:0003677">
    <property type="term" value="F:DNA binding"/>
    <property type="evidence" value="ECO:0007669"/>
    <property type="project" value="UniProtKB-KW"/>
</dbReference>
<dbReference type="PANTHER" id="PTHR30204:SF93">
    <property type="entry name" value="HTH MERR-TYPE DOMAIN-CONTAINING PROTEIN"/>
    <property type="match status" value="1"/>
</dbReference>
<proteinExistence type="predicted"/>
<evidence type="ECO:0000313" key="4">
    <source>
        <dbReference type="EMBL" id="BAZ97985.1"/>
    </source>
</evidence>
<reference evidence="6" key="3">
    <citation type="submission" date="2023-12" db="EMBL/GenBank/DDBJ databases">
        <title>Isolation of organohalide respiring bacteria Dehalococcoides mccartyi strain GPTCE1 in groundwater collected near a chemical plant in Suzhou, China.</title>
        <authorList>
            <person name="Liu G."/>
        </authorList>
    </citation>
    <scope>NUCLEOTIDE SEQUENCE</scope>
    <source>
        <strain evidence="6">GPTCE1</strain>
    </source>
</reference>
<evidence type="ECO:0000313" key="8">
    <source>
        <dbReference type="Proteomes" id="UP000218257"/>
    </source>
</evidence>